<evidence type="ECO:0000313" key="5">
    <source>
        <dbReference type="EMBL" id="TRW24361.1"/>
    </source>
</evidence>
<feature type="signal peptide" evidence="3">
    <location>
        <begin position="1"/>
        <end position="20"/>
    </location>
</feature>
<evidence type="ECO:0000256" key="1">
    <source>
        <dbReference type="ARBA" id="ARBA00005964"/>
    </source>
</evidence>
<feature type="chain" id="PRO_5022251102" description="Carboxylic ester hydrolase" evidence="3">
    <location>
        <begin position="21"/>
        <end position="546"/>
    </location>
</feature>
<feature type="domain" description="Carboxylesterase type B" evidence="4">
    <location>
        <begin position="23"/>
        <end position="532"/>
    </location>
</feature>
<keyword evidence="3" id="KW-0732">Signal</keyword>
<organism evidence="5 6">
    <name type="scientific">Flavobacterium zepuense</name>
    <dbReference type="NCBI Taxonomy" id="2593302"/>
    <lineage>
        <taxon>Bacteria</taxon>
        <taxon>Pseudomonadati</taxon>
        <taxon>Bacteroidota</taxon>
        <taxon>Flavobacteriia</taxon>
        <taxon>Flavobacteriales</taxon>
        <taxon>Flavobacteriaceae</taxon>
        <taxon>Flavobacterium</taxon>
    </lineage>
</organism>
<comment type="caution">
    <text evidence="5">The sequence shown here is derived from an EMBL/GenBank/DDBJ whole genome shotgun (WGS) entry which is preliminary data.</text>
</comment>
<evidence type="ECO:0000256" key="3">
    <source>
        <dbReference type="RuleBase" id="RU361235"/>
    </source>
</evidence>
<dbReference type="EC" id="3.1.1.-" evidence="3"/>
<dbReference type="SUPFAM" id="SSF53474">
    <property type="entry name" value="alpha/beta-Hydrolases"/>
    <property type="match status" value="1"/>
</dbReference>
<dbReference type="GO" id="GO:0016787">
    <property type="term" value="F:hydrolase activity"/>
    <property type="evidence" value="ECO:0007669"/>
    <property type="project" value="UniProtKB-KW"/>
</dbReference>
<dbReference type="InterPro" id="IPR029058">
    <property type="entry name" value="AB_hydrolase_fold"/>
</dbReference>
<dbReference type="Gene3D" id="3.40.50.1820">
    <property type="entry name" value="alpha/beta hydrolase"/>
    <property type="match status" value="1"/>
</dbReference>
<dbReference type="PANTHER" id="PTHR11559">
    <property type="entry name" value="CARBOXYLESTERASE"/>
    <property type="match status" value="1"/>
</dbReference>
<reference evidence="5 6" key="1">
    <citation type="submission" date="2019-07" db="EMBL/GenBank/DDBJ databases">
        <title>Flavobacterium sp. nov., isolated from glacier ice.</title>
        <authorList>
            <person name="Liu Q."/>
            <person name="Xin Y.-H."/>
        </authorList>
    </citation>
    <scope>NUCLEOTIDE SEQUENCE [LARGE SCALE GENOMIC DNA]</scope>
    <source>
        <strain evidence="5 6">ZT4R6</strain>
    </source>
</reference>
<gene>
    <name evidence="5" type="ORF">FMM05_11050</name>
</gene>
<dbReference type="InterPro" id="IPR019819">
    <property type="entry name" value="Carboxylesterase_B_CS"/>
</dbReference>
<dbReference type="OrthoDB" id="9775851at2"/>
<dbReference type="EMBL" id="VJVZ01000006">
    <property type="protein sequence ID" value="TRW24361.1"/>
    <property type="molecule type" value="Genomic_DNA"/>
</dbReference>
<evidence type="ECO:0000256" key="2">
    <source>
        <dbReference type="ARBA" id="ARBA00022801"/>
    </source>
</evidence>
<sequence>MTKKYLVLALLLQLAMPALAQKAPQIKVEQGLLEGTAEKSGVQSFKGIPFAQPPVGDLRWKAPQPAKNWTGVRQATAFGNNGMQKAVFGDMMFRSPKMSEDCLYLNVWTPAKKPTEKLPVLVYFYGGGFVAGDGSERRYDGESLAEKGIVTVTLNYRLGIFGFFSHPELTKESPSHASGNYGLLDQHAALLWVKKNIAAFGGDPNKITIAGESAGSISVSAQMASPLSKELIAGAIGESGAMINPTLDAIPLADNEKHGTVFAEKIKAGSLAALRALTAEQLLEEAAKPGAFYTKAVVDGYFLTKLPLETFDAGEQAKVPLLAGWTSAEIPYQAFMQGQFPSPENYAKRVKEQYGDKAAEVLKLYPGTTQEEAITSATALASDNFIVYSTWKWADLHRKTARQPVYVYQFSRARPPMKSEMGNAKSGLAGGIVKGDGAKKDENAMPEPLAGASHASDIEYALGNLASNTIFEWTDDDYKVSELNEDYFANFIKTGNPNGKNLPNWPVVNKATGDMTIMDINVQSKAYKEPYRTRYLFLDNYYRTKK</sequence>
<proteinExistence type="inferred from homology"/>
<keyword evidence="2 3" id="KW-0378">Hydrolase</keyword>
<protein>
    <recommendedName>
        <fullName evidence="3">Carboxylic ester hydrolase</fullName>
        <ecNumber evidence="3">3.1.1.-</ecNumber>
    </recommendedName>
</protein>
<dbReference type="InterPro" id="IPR002018">
    <property type="entry name" value="CarbesteraseB"/>
</dbReference>
<comment type="similarity">
    <text evidence="1 3">Belongs to the type-B carboxylesterase/lipase family.</text>
</comment>
<dbReference type="Pfam" id="PF00135">
    <property type="entry name" value="COesterase"/>
    <property type="match status" value="1"/>
</dbReference>
<accession>A0A552V1K3</accession>
<dbReference type="InterPro" id="IPR019826">
    <property type="entry name" value="Carboxylesterase_B_AS"/>
</dbReference>
<name>A0A552V1K3_9FLAO</name>
<keyword evidence="6" id="KW-1185">Reference proteome</keyword>
<dbReference type="PROSITE" id="PS00941">
    <property type="entry name" value="CARBOXYLESTERASE_B_2"/>
    <property type="match status" value="1"/>
</dbReference>
<dbReference type="PROSITE" id="PS00122">
    <property type="entry name" value="CARBOXYLESTERASE_B_1"/>
    <property type="match status" value="1"/>
</dbReference>
<evidence type="ECO:0000259" key="4">
    <source>
        <dbReference type="Pfam" id="PF00135"/>
    </source>
</evidence>
<evidence type="ECO:0000313" key="6">
    <source>
        <dbReference type="Proteomes" id="UP000320643"/>
    </source>
</evidence>
<dbReference type="Proteomes" id="UP000320643">
    <property type="component" value="Unassembled WGS sequence"/>
</dbReference>
<dbReference type="AlphaFoldDB" id="A0A552V1K3"/>
<dbReference type="RefSeq" id="WP_143373441.1">
    <property type="nucleotide sequence ID" value="NZ_VJVZ01000006.1"/>
</dbReference>
<dbReference type="InterPro" id="IPR050309">
    <property type="entry name" value="Type-B_Carboxylest/Lipase"/>
</dbReference>